<dbReference type="Pfam" id="PF13561">
    <property type="entry name" value="adh_short_C2"/>
    <property type="match status" value="1"/>
</dbReference>
<dbReference type="Gene3D" id="3.40.50.720">
    <property type="entry name" value="NAD(P)-binding Rossmann-like Domain"/>
    <property type="match status" value="1"/>
</dbReference>
<dbReference type="InterPro" id="IPR036291">
    <property type="entry name" value="NAD(P)-bd_dom_sf"/>
</dbReference>
<dbReference type="InterPro" id="IPR002347">
    <property type="entry name" value="SDR_fam"/>
</dbReference>
<organism evidence="3 4">
    <name type="scientific">Variovorax ginsengisoli</name>
    <dbReference type="NCBI Taxonomy" id="363844"/>
    <lineage>
        <taxon>Bacteria</taxon>
        <taxon>Pseudomonadati</taxon>
        <taxon>Pseudomonadota</taxon>
        <taxon>Betaproteobacteria</taxon>
        <taxon>Burkholderiales</taxon>
        <taxon>Comamonadaceae</taxon>
        <taxon>Variovorax</taxon>
    </lineage>
</organism>
<feature type="domain" description="Ketoreductase" evidence="2">
    <location>
        <begin position="13"/>
        <end position="186"/>
    </location>
</feature>
<dbReference type="InterPro" id="IPR057326">
    <property type="entry name" value="KR_dom"/>
</dbReference>
<dbReference type="PANTHER" id="PTHR42760:SF129">
    <property type="entry name" value="OXIDOREDUCTASE"/>
    <property type="match status" value="1"/>
</dbReference>
<dbReference type="InterPro" id="IPR020904">
    <property type="entry name" value="Sc_DH/Rdtase_CS"/>
</dbReference>
<keyword evidence="4" id="KW-1185">Reference proteome</keyword>
<sequence>MAAMTGSAEGRRRVAAVTGGSAGIGQAICEDLLAKGYEVVSLSRRKAALDHPRLHSIEVDLGDREATAAAASELVRRFDVDTVVHNAGVIRPALLADVKLSDLDALVELHLGCAVRLVQAALPHMRSQRFGRVVLMSSRAAVGLATRTAYSATKAGMLGMARTWALELAADGITVNVVAPGPIRTDMFYDVVEAGSDKERALAASVPVKRLGESADVARAVGFFADADNGFVTGQVLYVCGGTSVGSLAL</sequence>
<dbReference type="SUPFAM" id="SSF51735">
    <property type="entry name" value="NAD(P)-binding Rossmann-fold domains"/>
    <property type="match status" value="1"/>
</dbReference>
<dbReference type="RefSeq" id="WP_370869266.1">
    <property type="nucleotide sequence ID" value="NZ_JAUSRO010000003.1"/>
</dbReference>
<evidence type="ECO:0000313" key="3">
    <source>
        <dbReference type="EMBL" id="MDP9898935.1"/>
    </source>
</evidence>
<proteinExistence type="inferred from homology"/>
<dbReference type="PROSITE" id="PS00061">
    <property type="entry name" value="ADH_SHORT"/>
    <property type="match status" value="1"/>
</dbReference>
<dbReference type="PRINTS" id="PR00080">
    <property type="entry name" value="SDRFAMILY"/>
</dbReference>
<name>A0ABT9S3N2_9BURK</name>
<comment type="similarity">
    <text evidence="1">Belongs to the short-chain dehydrogenases/reductases (SDR) family.</text>
</comment>
<dbReference type="SMART" id="SM00822">
    <property type="entry name" value="PKS_KR"/>
    <property type="match status" value="1"/>
</dbReference>
<dbReference type="PANTHER" id="PTHR42760">
    <property type="entry name" value="SHORT-CHAIN DEHYDROGENASES/REDUCTASES FAMILY MEMBER"/>
    <property type="match status" value="1"/>
</dbReference>
<gene>
    <name evidence="3" type="ORF">J2W36_001179</name>
</gene>
<evidence type="ECO:0000259" key="2">
    <source>
        <dbReference type="SMART" id="SM00822"/>
    </source>
</evidence>
<evidence type="ECO:0000313" key="4">
    <source>
        <dbReference type="Proteomes" id="UP001226867"/>
    </source>
</evidence>
<dbReference type="EMBL" id="JAUSRO010000003">
    <property type="protein sequence ID" value="MDP9898935.1"/>
    <property type="molecule type" value="Genomic_DNA"/>
</dbReference>
<evidence type="ECO:0000256" key="1">
    <source>
        <dbReference type="ARBA" id="ARBA00006484"/>
    </source>
</evidence>
<protein>
    <submittedName>
        <fullName evidence="3">NAD(P)-dependent dehydrogenase (Short-subunit alcohol dehydrogenase family)</fullName>
    </submittedName>
</protein>
<dbReference type="PRINTS" id="PR00081">
    <property type="entry name" value="GDHRDH"/>
</dbReference>
<comment type="caution">
    <text evidence="3">The sequence shown here is derived from an EMBL/GenBank/DDBJ whole genome shotgun (WGS) entry which is preliminary data.</text>
</comment>
<dbReference type="CDD" id="cd05233">
    <property type="entry name" value="SDR_c"/>
    <property type="match status" value="1"/>
</dbReference>
<reference evidence="3 4" key="1">
    <citation type="submission" date="2023-07" db="EMBL/GenBank/DDBJ databases">
        <title>Sorghum-associated microbial communities from plants grown in Nebraska, USA.</title>
        <authorList>
            <person name="Schachtman D."/>
        </authorList>
    </citation>
    <scope>NUCLEOTIDE SEQUENCE [LARGE SCALE GENOMIC DNA]</scope>
    <source>
        <strain evidence="3 4">DS1607</strain>
    </source>
</reference>
<dbReference type="Proteomes" id="UP001226867">
    <property type="component" value="Unassembled WGS sequence"/>
</dbReference>
<accession>A0ABT9S3N2</accession>